<accession>A0A0B5EPK5</accession>
<keyword evidence="4" id="KW-1185">Reference proteome</keyword>
<organism evidence="3 4">
    <name type="scientific">Streptomyces albus (strain ATCC 21838 / DSM 41398 / FERM P-419 / JCM 4703 / NBRC 107858)</name>
    <dbReference type="NCBI Taxonomy" id="1081613"/>
    <lineage>
        <taxon>Bacteria</taxon>
        <taxon>Bacillati</taxon>
        <taxon>Actinomycetota</taxon>
        <taxon>Actinomycetes</taxon>
        <taxon>Kitasatosporales</taxon>
        <taxon>Streptomycetaceae</taxon>
        <taxon>Streptomyces</taxon>
    </lineage>
</organism>
<reference evidence="3 4" key="1">
    <citation type="submission" date="2015-01" db="EMBL/GenBank/DDBJ databases">
        <title>Enhanced salinomycin production by adjusting the supply of polyketide extender units in Streptomyce albus DSM 41398.</title>
        <authorList>
            <person name="Lu C."/>
        </authorList>
    </citation>
    <scope>NUCLEOTIDE SEQUENCE [LARGE SCALE GENOMIC DNA]</scope>
    <source>
        <strain evidence="4">ATCC 21838 / DSM 41398 / FERM P-419 / JCM 4703 / NBRC 107858</strain>
    </source>
</reference>
<dbReference type="Proteomes" id="UP000031523">
    <property type="component" value="Chromosome"/>
</dbReference>
<feature type="compositionally biased region" description="Basic residues" evidence="1">
    <location>
        <begin position="253"/>
        <end position="265"/>
    </location>
</feature>
<sequence>MPRNILGSFLALLGATAAVWSPFRAWYDGRPGRDFRLEDLFTSTGVSGAEAVLLGSLFLPFAVAAVVALLGVVLRSRLLVALAGVLVLGFTALWMVRQAQDQGSLTVAGDGTGLDHGAGMALGGSVLLFLGAALMRGRRASRAPRYAPAAEPRYAPAPEPGYAQPATGAEQFAPYDRTPPQEWGSPYAPAGPDDTYPGAPDHPTATYPAAQQPAYEEPAPTEPGPYPPGTEGTGPPTRITWGSSAEHPPQGAGHRHRHRRSHQHH</sequence>
<gene>
    <name evidence="3" type="ORF">SLNWT_4327</name>
</gene>
<name>A0A0B5EPK5_STRA4</name>
<evidence type="ECO:0000256" key="1">
    <source>
        <dbReference type="SAM" id="MobiDB-lite"/>
    </source>
</evidence>
<keyword evidence="2" id="KW-0472">Membrane</keyword>
<dbReference type="AlphaFoldDB" id="A0A0B5EPK5"/>
<proteinExistence type="predicted"/>
<evidence type="ECO:0000313" key="3">
    <source>
        <dbReference type="EMBL" id="AJE84703.1"/>
    </source>
</evidence>
<keyword evidence="2" id="KW-1133">Transmembrane helix</keyword>
<evidence type="ECO:0000256" key="2">
    <source>
        <dbReference type="SAM" id="Phobius"/>
    </source>
</evidence>
<keyword evidence="2" id="KW-0812">Transmembrane</keyword>
<feature type="compositionally biased region" description="Low complexity" evidence="1">
    <location>
        <begin position="203"/>
        <end position="218"/>
    </location>
</feature>
<dbReference type="KEGG" id="sals:SLNWT_4327"/>
<feature type="transmembrane region" description="Helical" evidence="2">
    <location>
        <begin position="78"/>
        <end position="96"/>
    </location>
</feature>
<dbReference type="EMBL" id="CP010519">
    <property type="protein sequence ID" value="AJE84703.1"/>
    <property type="molecule type" value="Genomic_DNA"/>
</dbReference>
<feature type="compositionally biased region" description="Low complexity" evidence="1">
    <location>
        <begin position="143"/>
        <end position="163"/>
    </location>
</feature>
<feature type="region of interest" description="Disordered" evidence="1">
    <location>
        <begin position="141"/>
        <end position="265"/>
    </location>
</feature>
<evidence type="ECO:0000313" key="4">
    <source>
        <dbReference type="Proteomes" id="UP000031523"/>
    </source>
</evidence>
<feature type="transmembrane region" description="Helical" evidence="2">
    <location>
        <begin position="116"/>
        <end position="135"/>
    </location>
</feature>
<feature type="transmembrane region" description="Helical" evidence="2">
    <location>
        <begin position="51"/>
        <end position="71"/>
    </location>
</feature>
<protein>
    <submittedName>
        <fullName evidence="3">Uncharacterized protein</fullName>
    </submittedName>
</protein>